<name>A0A4Z1I2H0_9HELO</name>
<gene>
    <name evidence="1" type="ORF">BCON_0090g00090</name>
</gene>
<keyword evidence="2" id="KW-1185">Reference proteome</keyword>
<organism evidence="1 2">
    <name type="scientific">Botryotinia convoluta</name>
    <dbReference type="NCBI Taxonomy" id="54673"/>
    <lineage>
        <taxon>Eukaryota</taxon>
        <taxon>Fungi</taxon>
        <taxon>Dikarya</taxon>
        <taxon>Ascomycota</taxon>
        <taxon>Pezizomycotina</taxon>
        <taxon>Leotiomycetes</taxon>
        <taxon>Helotiales</taxon>
        <taxon>Sclerotiniaceae</taxon>
        <taxon>Botryotinia</taxon>
    </lineage>
</organism>
<comment type="caution">
    <text evidence="1">The sequence shown here is derived from an EMBL/GenBank/DDBJ whole genome shotgun (WGS) entry which is preliminary data.</text>
</comment>
<evidence type="ECO:0000313" key="2">
    <source>
        <dbReference type="Proteomes" id="UP000297527"/>
    </source>
</evidence>
<dbReference type="Proteomes" id="UP000297527">
    <property type="component" value="Unassembled WGS sequence"/>
</dbReference>
<sequence length="90" mass="10048">MPSSSSRDKELMMKRFAISVKDNALHNLRFISNLCVVEEYAVAKLAKGCGLIAFEGFGEIKYFQVAAGHAFESLRDVLNRFSVFVGIDEI</sequence>
<reference evidence="1 2" key="1">
    <citation type="submission" date="2017-12" db="EMBL/GenBank/DDBJ databases">
        <title>Comparative genomics of Botrytis spp.</title>
        <authorList>
            <person name="Valero-Jimenez C.A."/>
            <person name="Tapia P."/>
            <person name="Veloso J."/>
            <person name="Silva-Moreno E."/>
            <person name="Staats M."/>
            <person name="Valdes J.H."/>
            <person name="Van Kan J.A.L."/>
        </authorList>
    </citation>
    <scope>NUCLEOTIDE SEQUENCE [LARGE SCALE GENOMIC DNA]</scope>
    <source>
        <strain evidence="1 2">MUCL11595</strain>
    </source>
</reference>
<dbReference type="EMBL" id="PQXN01000090">
    <property type="protein sequence ID" value="TGO55566.1"/>
    <property type="molecule type" value="Genomic_DNA"/>
</dbReference>
<dbReference type="AlphaFoldDB" id="A0A4Z1I2H0"/>
<protein>
    <submittedName>
        <fullName evidence="1">Uncharacterized protein</fullName>
    </submittedName>
</protein>
<accession>A0A4Z1I2H0</accession>
<evidence type="ECO:0000313" key="1">
    <source>
        <dbReference type="EMBL" id="TGO55566.1"/>
    </source>
</evidence>
<proteinExistence type="predicted"/>